<comment type="similarity">
    <text evidence="5">Belongs to the 4-toluene sulfonate uptake permease (TSUP) (TC 2.A.102) family.</text>
</comment>
<dbReference type="Pfam" id="PF01925">
    <property type="entry name" value="TauE"/>
    <property type="match status" value="1"/>
</dbReference>
<comment type="caution">
    <text evidence="6">The sequence shown here is derived from an EMBL/GenBank/DDBJ whole genome shotgun (WGS) entry which is preliminary data.</text>
</comment>
<evidence type="ECO:0000256" key="2">
    <source>
        <dbReference type="ARBA" id="ARBA00022692"/>
    </source>
</evidence>
<evidence type="ECO:0000256" key="1">
    <source>
        <dbReference type="ARBA" id="ARBA00004141"/>
    </source>
</evidence>
<reference evidence="6 7" key="1">
    <citation type="submission" date="2019-01" db="EMBL/GenBank/DDBJ databases">
        <title>Insights into ecological role of a new deltaproteobacterial order Candidatus Sinidesulfobacterales (Sva0485) by metagenomics and metatranscriptomics.</title>
        <authorList>
            <person name="Tan S."/>
            <person name="Liu J."/>
            <person name="Fang Y."/>
            <person name="Hedlund B.P."/>
            <person name="Lian Z.H."/>
            <person name="Huang L.Y."/>
            <person name="Li J.T."/>
            <person name="Huang L.N."/>
            <person name="Li W.J."/>
            <person name="Jiang H.C."/>
            <person name="Dong H.L."/>
            <person name="Shu W.S."/>
        </authorList>
    </citation>
    <scope>NUCLEOTIDE SEQUENCE [LARGE SCALE GENOMIC DNA]</scope>
    <source>
        <strain evidence="6">AP3</strain>
    </source>
</reference>
<evidence type="ECO:0000256" key="5">
    <source>
        <dbReference type="RuleBase" id="RU363041"/>
    </source>
</evidence>
<organism evidence="6 7">
    <name type="scientific">Candidatus Acidulodesulfobacterium ferriphilum</name>
    <dbReference type="NCBI Taxonomy" id="2597223"/>
    <lineage>
        <taxon>Bacteria</taxon>
        <taxon>Deltaproteobacteria</taxon>
        <taxon>Candidatus Acidulodesulfobacterales</taxon>
        <taxon>Candidatus Acidulodesulfobacterium</taxon>
    </lineage>
</organism>
<keyword evidence="2 5" id="KW-0812">Transmembrane</keyword>
<feature type="transmembrane region" description="Helical" evidence="5">
    <location>
        <begin position="80"/>
        <end position="102"/>
    </location>
</feature>
<comment type="subcellular location">
    <subcellularLocation>
        <location evidence="5">Cell membrane</location>
        <topology evidence="5">Multi-pass membrane protein</topology>
    </subcellularLocation>
    <subcellularLocation>
        <location evidence="1">Membrane</location>
        <topology evidence="1">Multi-pass membrane protein</topology>
    </subcellularLocation>
</comment>
<keyword evidence="5" id="KW-1003">Cell membrane</keyword>
<evidence type="ECO:0000256" key="3">
    <source>
        <dbReference type="ARBA" id="ARBA00022989"/>
    </source>
</evidence>
<sequence>MHSLIYYLIAFLWAIFTGFIFSSIGAAGGILASFGFITVLHIPVANSVKVMSQILIIISPLIALPVYLRQDRTKKIKSILFYLGFIIAFGAIIGALFGSWFSKEYLSELKSFKYLFGYLTFLVAGLMIYNILKQGKKIKQKDTPVEDLNKLPSIGRVSFKRIDFECLSKNYSVSPPFLFFAGFIIAVISSIFGVGGGFLIVPFLTDINGLPVFLAAGISILVVLISSITSVSNYIRMGVHIIIPVLLVTVAGVILGSALGPKISQRLNEKWLKYTLIVLLFFIGVFYVFKP</sequence>
<dbReference type="AlphaFoldDB" id="A0A519B9M2"/>
<feature type="transmembrane region" description="Helical" evidence="5">
    <location>
        <begin position="114"/>
        <end position="132"/>
    </location>
</feature>
<feature type="transmembrane region" description="Helical" evidence="5">
    <location>
        <begin position="210"/>
        <end position="229"/>
    </location>
</feature>
<name>A0A519B9M2_9DELT</name>
<dbReference type="InterPro" id="IPR002781">
    <property type="entry name" value="TM_pro_TauE-like"/>
</dbReference>
<dbReference type="EMBL" id="SGBD01000005">
    <property type="protein sequence ID" value="RZD13980.1"/>
    <property type="molecule type" value="Genomic_DNA"/>
</dbReference>
<accession>A0A519B9M2</accession>
<gene>
    <name evidence="6" type="ORF">EVJ47_08615</name>
</gene>
<protein>
    <recommendedName>
        <fullName evidence="5">Probable membrane transporter protein</fullName>
    </recommendedName>
</protein>
<dbReference type="InterPro" id="IPR051598">
    <property type="entry name" value="TSUP/Inactive_protease-like"/>
</dbReference>
<feature type="transmembrane region" description="Helical" evidence="5">
    <location>
        <begin position="177"/>
        <end position="204"/>
    </location>
</feature>
<evidence type="ECO:0000313" key="6">
    <source>
        <dbReference type="EMBL" id="RZD13980.1"/>
    </source>
</evidence>
<proteinExistence type="inferred from homology"/>
<dbReference type="PANTHER" id="PTHR43701:SF2">
    <property type="entry name" value="MEMBRANE TRANSPORTER PROTEIN YJNA-RELATED"/>
    <property type="match status" value="1"/>
</dbReference>
<feature type="transmembrane region" description="Helical" evidence="5">
    <location>
        <begin position="7"/>
        <end position="38"/>
    </location>
</feature>
<keyword evidence="4 5" id="KW-0472">Membrane</keyword>
<feature type="transmembrane region" description="Helical" evidence="5">
    <location>
        <begin position="241"/>
        <end position="259"/>
    </location>
</feature>
<evidence type="ECO:0000256" key="4">
    <source>
        <dbReference type="ARBA" id="ARBA00023136"/>
    </source>
</evidence>
<keyword evidence="3 5" id="KW-1133">Transmembrane helix</keyword>
<dbReference type="Proteomes" id="UP000320813">
    <property type="component" value="Unassembled WGS sequence"/>
</dbReference>
<dbReference type="PANTHER" id="PTHR43701">
    <property type="entry name" value="MEMBRANE TRANSPORTER PROTEIN MJ0441-RELATED"/>
    <property type="match status" value="1"/>
</dbReference>
<feature type="transmembrane region" description="Helical" evidence="5">
    <location>
        <begin position="50"/>
        <end position="68"/>
    </location>
</feature>
<evidence type="ECO:0000313" key="7">
    <source>
        <dbReference type="Proteomes" id="UP000320813"/>
    </source>
</evidence>
<dbReference type="GO" id="GO:0005886">
    <property type="term" value="C:plasma membrane"/>
    <property type="evidence" value="ECO:0007669"/>
    <property type="project" value="UniProtKB-SubCell"/>
</dbReference>
<feature type="transmembrane region" description="Helical" evidence="5">
    <location>
        <begin position="271"/>
        <end position="289"/>
    </location>
</feature>